<keyword evidence="3" id="KW-1185">Reference proteome</keyword>
<comment type="caution">
    <text evidence="2">The sequence shown here is derived from an EMBL/GenBank/DDBJ whole genome shotgun (WGS) entry which is preliminary data.</text>
</comment>
<reference evidence="2" key="1">
    <citation type="submission" date="2022-09" db="EMBL/GenBank/DDBJ databases">
        <authorList>
            <person name="Zoaiter M."/>
        </authorList>
    </citation>
    <scope>NUCLEOTIDE SEQUENCE</scope>
    <source>
        <strain evidence="2">DSM 19848</strain>
    </source>
</reference>
<feature type="transmembrane region" description="Helical" evidence="1">
    <location>
        <begin position="175"/>
        <end position="200"/>
    </location>
</feature>
<protein>
    <submittedName>
        <fullName evidence="2">Uncharacterized protein</fullName>
    </submittedName>
</protein>
<dbReference type="Proteomes" id="UP001062738">
    <property type="component" value="Unassembled WGS sequence"/>
</dbReference>
<sequence>MAVKINLEKYGVRKKGFLGFSYTTYFFNAFVPIFRLDLKGFIILLAIWLASKGFINIIGYLPIDWGNNPIYINLLKSLLNMKLRNIVTYIILTAIILFVISSLIWILIGIWYNKYYIKRLLDEGYSPVENDNYSLALLKEYGYLEYTEDEKNNDEKMELYKNIVIIVKKDERIKLYVFLAYFIFIIIIFTFIAYTFIYVITNYLNDITLIEFLQKIEN</sequence>
<evidence type="ECO:0000313" key="2">
    <source>
        <dbReference type="EMBL" id="MCY7008257.1"/>
    </source>
</evidence>
<evidence type="ECO:0000313" key="3">
    <source>
        <dbReference type="Proteomes" id="UP001062738"/>
    </source>
</evidence>
<keyword evidence="1" id="KW-1133">Transmembrane helix</keyword>
<accession>A0ABT4DI29</accession>
<keyword evidence="1" id="KW-0472">Membrane</keyword>
<dbReference type="RefSeq" id="WP_265152208.1">
    <property type="nucleotide sequence ID" value="NZ_JAOXXL010000015.1"/>
</dbReference>
<organism evidence="2 3">
    <name type="scientific">Fusobacterium simiae</name>
    <dbReference type="NCBI Taxonomy" id="855"/>
    <lineage>
        <taxon>Bacteria</taxon>
        <taxon>Fusobacteriati</taxon>
        <taxon>Fusobacteriota</taxon>
        <taxon>Fusobacteriia</taxon>
        <taxon>Fusobacteriales</taxon>
        <taxon>Fusobacteriaceae</taxon>
        <taxon>Fusobacterium</taxon>
    </lineage>
</organism>
<gene>
    <name evidence="2" type="ORF">OCK72_06250</name>
</gene>
<feature type="transmembrane region" description="Helical" evidence="1">
    <location>
        <begin position="16"/>
        <end position="34"/>
    </location>
</feature>
<evidence type="ECO:0000256" key="1">
    <source>
        <dbReference type="SAM" id="Phobius"/>
    </source>
</evidence>
<keyword evidence="1" id="KW-0812">Transmembrane</keyword>
<dbReference type="EMBL" id="JAOXXL010000015">
    <property type="protein sequence ID" value="MCY7008257.1"/>
    <property type="molecule type" value="Genomic_DNA"/>
</dbReference>
<proteinExistence type="predicted"/>
<feature type="transmembrane region" description="Helical" evidence="1">
    <location>
        <begin position="41"/>
        <end position="63"/>
    </location>
</feature>
<feature type="transmembrane region" description="Helical" evidence="1">
    <location>
        <begin position="86"/>
        <end position="112"/>
    </location>
</feature>
<name>A0ABT4DI29_FUSSI</name>